<dbReference type="InterPro" id="IPR006195">
    <property type="entry name" value="aa-tRNA-synth_II"/>
</dbReference>
<dbReference type="Pfam" id="PF03590">
    <property type="entry name" value="AsnA"/>
    <property type="match status" value="1"/>
</dbReference>
<keyword evidence="1" id="KW-0963">Cytoplasm</keyword>
<dbReference type="PROSITE" id="PS50862">
    <property type="entry name" value="AA_TRNA_LIGASE_II"/>
    <property type="match status" value="1"/>
</dbReference>
<keyword evidence="3" id="KW-0028">Amino-acid biosynthesis</keyword>
<dbReference type="PANTHER" id="PTHR30073">
    <property type="entry name" value="ASPARTATE--AMMONIA LIGASE"/>
    <property type="match status" value="1"/>
</dbReference>
<dbReference type="GO" id="GO:0005829">
    <property type="term" value="C:cytosol"/>
    <property type="evidence" value="ECO:0007669"/>
    <property type="project" value="TreeGrafter"/>
</dbReference>
<dbReference type="InterPro" id="IPR004618">
    <property type="entry name" value="AsnA"/>
</dbReference>
<dbReference type="GO" id="GO:0005524">
    <property type="term" value="F:ATP binding"/>
    <property type="evidence" value="ECO:0007669"/>
    <property type="project" value="UniProtKB-KW"/>
</dbReference>
<keyword evidence="6" id="KW-0061">Asparagine biosynthesis</keyword>
<dbReference type="RefSeq" id="WP_015084026.1">
    <property type="nucleotide sequence ID" value="NC_019552.1"/>
</dbReference>
<evidence type="ECO:0000259" key="8">
    <source>
        <dbReference type="PROSITE" id="PS50862"/>
    </source>
</evidence>
<dbReference type="NCBIfam" id="TIGR00669">
    <property type="entry name" value="asnA"/>
    <property type="match status" value="1"/>
</dbReference>
<proteinExistence type="predicted"/>
<feature type="domain" description="Aminoacyl-transfer RNA synthetases class-II family profile" evidence="8">
    <location>
        <begin position="16"/>
        <end position="312"/>
    </location>
</feature>
<evidence type="ECO:0000256" key="3">
    <source>
        <dbReference type="ARBA" id="ARBA00022605"/>
    </source>
</evidence>
<evidence type="ECO:0000256" key="2">
    <source>
        <dbReference type="ARBA" id="ARBA00022598"/>
    </source>
</evidence>
<accession>A0AAI8AMC4</accession>
<protein>
    <recommendedName>
        <fullName evidence="7">Aspartate--ammonia ligase</fullName>
        <ecNumber evidence="7">6.3.1.1</ecNumber>
    </recommendedName>
</protein>
<dbReference type="AlphaFoldDB" id="A0AAI8AMC4"/>
<dbReference type="SUPFAM" id="SSF55681">
    <property type="entry name" value="Class II aaRS and biotin synthetases"/>
    <property type="match status" value="1"/>
</dbReference>
<evidence type="ECO:0000256" key="7">
    <source>
        <dbReference type="NCBIfam" id="TIGR00669"/>
    </source>
</evidence>
<evidence type="ECO:0000256" key="6">
    <source>
        <dbReference type="ARBA" id="ARBA00022888"/>
    </source>
</evidence>
<dbReference type="Proteomes" id="UP000009399">
    <property type="component" value="Chromosome"/>
</dbReference>
<dbReference type="PIRSF" id="PIRSF001555">
    <property type="entry name" value="Asp_ammon_ligase"/>
    <property type="match status" value="1"/>
</dbReference>
<keyword evidence="2 9" id="KW-0436">Ligase</keyword>
<dbReference type="GO" id="GO:0006529">
    <property type="term" value="P:asparagine biosynthetic process"/>
    <property type="evidence" value="ECO:0007669"/>
    <property type="project" value="UniProtKB-UniRule"/>
</dbReference>
<dbReference type="GO" id="GO:0004071">
    <property type="term" value="F:aspartate-ammonia ligase activity"/>
    <property type="evidence" value="ECO:0007669"/>
    <property type="project" value="UniProtKB-UniRule"/>
</dbReference>
<keyword evidence="4" id="KW-0547">Nucleotide-binding</keyword>
<name>A0AAI8AMC4_MESHY</name>
<sequence length="327" mass="38160">MYTSKLNIFETQKAIESIKIIFPKFLSEALSLTRVTAPLFVEPLTGLNDTLNGEAAVSFIPKDQDTKLEIVHSLAKWKRYALREYDFYLYKGLYTDMNAIRKEEILSPFHSYYVDQWDWEKIIKKEDRNLDYLKQTIRTIYDQIRNTEAELVKKFPQLKIKLPKELIFIDSQELEDLYPELTPSQRETKFAQEKAKAFFVIRVGWKLKSGQVHSGRAIDYDDWNLNGDLIFYHETLDKAIEISSMGIRVDAKALLEQSKLTKPQLEQKSQFHHDLVNENLPFSIGGGIGQSRLCMFLLEKAHIGEVQSSYWPKKILEEAKKENIILL</sequence>
<dbReference type="EMBL" id="CP003914">
    <property type="protein sequence ID" value="AFX74070.1"/>
    <property type="molecule type" value="Genomic_DNA"/>
</dbReference>
<evidence type="ECO:0000256" key="1">
    <source>
        <dbReference type="ARBA" id="ARBA00022490"/>
    </source>
</evidence>
<organism evidence="9 10">
    <name type="scientific">Mesomycoplasma hyorhinis SK76</name>
    <dbReference type="NCBI Taxonomy" id="1118964"/>
    <lineage>
        <taxon>Bacteria</taxon>
        <taxon>Bacillati</taxon>
        <taxon>Mycoplasmatota</taxon>
        <taxon>Mycoplasmoidales</taxon>
        <taxon>Metamycoplasmataceae</taxon>
        <taxon>Mesomycoplasma</taxon>
    </lineage>
</organism>
<keyword evidence="5" id="KW-0067">ATP-binding</keyword>
<reference evidence="9 10" key="1">
    <citation type="journal article" date="2013" name="Genome Announc.">
        <title>Complete Genome Sequence of Mycoplasma hyorhinis Strain SK76.</title>
        <authorList>
            <person name="Goodison S."/>
            <person name="Urquidi V."/>
            <person name="Kumar D."/>
            <person name="Reyes L."/>
            <person name="Rosser C.J."/>
        </authorList>
    </citation>
    <scope>NUCLEOTIDE SEQUENCE [LARGE SCALE GENOMIC DNA]</scope>
    <source>
        <strain evidence="9 10">SK76</strain>
    </source>
</reference>
<evidence type="ECO:0000313" key="9">
    <source>
        <dbReference type="EMBL" id="AFX74070.1"/>
    </source>
</evidence>
<evidence type="ECO:0000256" key="4">
    <source>
        <dbReference type="ARBA" id="ARBA00022741"/>
    </source>
</evidence>
<evidence type="ECO:0000313" key="10">
    <source>
        <dbReference type="Proteomes" id="UP000009399"/>
    </source>
</evidence>
<gene>
    <name evidence="9" type="ORF">MOS_139</name>
</gene>
<dbReference type="KEGG" id="mhs:MOS_139"/>
<dbReference type="InterPro" id="IPR045864">
    <property type="entry name" value="aa-tRNA-synth_II/BPL/LPL"/>
</dbReference>
<evidence type="ECO:0000256" key="5">
    <source>
        <dbReference type="ARBA" id="ARBA00022840"/>
    </source>
</evidence>
<dbReference type="Gene3D" id="3.30.930.10">
    <property type="entry name" value="Bira Bifunctional Protein, Domain 2"/>
    <property type="match status" value="1"/>
</dbReference>
<dbReference type="EC" id="6.3.1.1" evidence="7"/>
<dbReference type="PANTHER" id="PTHR30073:SF5">
    <property type="entry name" value="ASPARTATE--AMMONIA LIGASE"/>
    <property type="match status" value="1"/>
</dbReference>